<gene>
    <name evidence="1" type="ORF">BCU17_21535</name>
</gene>
<organism evidence="1 2">
    <name type="scientific">Vibrio splendidus</name>
    <dbReference type="NCBI Taxonomy" id="29497"/>
    <lineage>
        <taxon>Bacteria</taxon>
        <taxon>Pseudomonadati</taxon>
        <taxon>Pseudomonadota</taxon>
        <taxon>Gammaproteobacteria</taxon>
        <taxon>Vibrionales</taxon>
        <taxon>Vibrionaceae</taxon>
        <taxon>Vibrio</taxon>
    </lineage>
</organism>
<dbReference type="AlphaFoldDB" id="A0A2N7F9U0"/>
<evidence type="ECO:0000313" key="1">
    <source>
        <dbReference type="EMBL" id="PMJ64350.1"/>
    </source>
</evidence>
<dbReference type="Proteomes" id="UP000235330">
    <property type="component" value="Unassembled WGS sequence"/>
</dbReference>
<dbReference type="EMBL" id="MCWU01000032">
    <property type="protein sequence ID" value="PMJ64350.1"/>
    <property type="molecule type" value="Genomic_DNA"/>
</dbReference>
<name>A0A2N7F9U0_VIBSP</name>
<accession>A0A2N7F9U0</accession>
<evidence type="ECO:0000313" key="2">
    <source>
        <dbReference type="Proteomes" id="UP000235330"/>
    </source>
</evidence>
<sequence length="78" mass="9169">MLAYCGQFTQLTYSNYFQIFLTIKAMVQHRHKAYDIFRVKEKLKLSVVISIFPNYFKGQALLRITSDRAKSGLQFVNE</sequence>
<comment type="caution">
    <text evidence="1">The sequence shown here is derived from an EMBL/GenBank/DDBJ whole genome shotgun (WGS) entry which is preliminary data.</text>
</comment>
<protein>
    <submittedName>
        <fullName evidence="1">Uncharacterized protein</fullName>
    </submittedName>
</protein>
<reference evidence="2" key="1">
    <citation type="submission" date="2016-07" db="EMBL/GenBank/DDBJ databases">
        <title>Nontailed viruses are major unrecognized killers of bacteria in the ocean.</title>
        <authorList>
            <person name="Kauffman K."/>
            <person name="Hussain F."/>
            <person name="Yang J."/>
            <person name="Arevalo P."/>
            <person name="Brown J."/>
            <person name="Cutler M."/>
            <person name="Kelly L."/>
            <person name="Polz M.F."/>
        </authorList>
    </citation>
    <scope>NUCLEOTIDE SEQUENCE [LARGE SCALE GENOMIC DNA]</scope>
    <source>
        <strain evidence="2">10N.261.55.E11</strain>
    </source>
</reference>
<proteinExistence type="predicted"/>